<dbReference type="SUPFAM" id="SSF50960">
    <property type="entry name" value="TolB, C-terminal domain"/>
    <property type="match status" value="1"/>
</dbReference>
<name>A0A9W6SBQ9_9ACTN</name>
<sequence length="79" mass="8463">MVPSSSAPTLPWTWDPLRDGQRERPLAFACAEDPVGAPLIGHEGRVRAVVPTVLDGRNVALSADLDGVLCVWDLAAVMR</sequence>
<dbReference type="EMBL" id="BSTK01000017">
    <property type="protein sequence ID" value="GLY90659.1"/>
    <property type="molecule type" value="Genomic_DNA"/>
</dbReference>
<proteinExistence type="predicted"/>
<evidence type="ECO:0000313" key="1">
    <source>
        <dbReference type="EMBL" id="GLY90659.1"/>
    </source>
</evidence>
<accession>A0A9W6SBQ9</accession>
<reference evidence="1" key="1">
    <citation type="submission" date="2023-03" db="EMBL/GenBank/DDBJ databases">
        <title>Actinoallomurus iriomotensis NBRC 103684.</title>
        <authorList>
            <person name="Ichikawa N."/>
            <person name="Sato H."/>
            <person name="Tonouchi N."/>
        </authorList>
    </citation>
    <scope>NUCLEOTIDE SEQUENCE</scope>
    <source>
        <strain evidence="1">NBRC 103684</strain>
    </source>
</reference>
<protein>
    <submittedName>
        <fullName evidence="1">Uncharacterized protein</fullName>
    </submittedName>
</protein>
<dbReference type="RefSeq" id="WP_285581708.1">
    <property type="nucleotide sequence ID" value="NZ_BSTK01000017.1"/>
</dbReference>
<gene>
    <name evidence="1" type="ORF">Airi02_085880</name>
</gene>
<comment type="caution">
    <text evidence="1">The sequence shown here is derived from an EMBL/GenBank/DDBJ whole genome shotgun (WGS) entry which is preliminary data.</text>
</comment>
<dbReference type="PROSITE" id="PS00678">
    <property type="entry name" value="WD_REPEATS_1"/>
    <property type="match status" value="1"/>
</dbReference>
<dbReference type="Proteomes" id="UP001165074">
    <property type="component" value="Unassembled WGS sequence"/>
</dbReference>
<evidence type="ECO:0000313" key="2">
    <source>
        <dbReference type="Proteomes" id="UP001165074"/>
    </source>
</evidence>
<dbReference type="InterPro" id="IPR019775">
    <property type="entry name" value="WD40_repeat_CS"/>
</dbReference>
<dbReference type="AlphaFoldDB" id="A0A9W6SBQ9"/>
<keyword evidence="2" id="KW-1185">Reference proteome</keyword>
<organism evidence="1 2">
    <name type="scientific">Actinoallomurus iriomotensis</name>
    <dbReference type="NCBI Taxonomy" id="478107"/>
    <lineage>
        <taxon>Bacteria</taxon>
        <taxon>Bacillati</taxon>
        <taxon>Actinomycetota</taxon>
        <taxon>Actinomycetes</taxon>
        <taxon>Streptosporangiales</taxon>
        <taxon>Thermomonosporaceae</taxon>
        <taxon>Actinoallomurus</taxon>
    </lineage>
</organism>